<sequence>MKRGSMHTIGLIGGLSRESTMIYYQVINQKVRERLGGSHSANSLIWSVDYTRPWKT</sequence>
<keyword evidence="2" id="KW-1185">Reference proteome</keyword>
<dbReference type="EMBL" id="FNCN01000042">
    <property type="protein sequence ID" value="SDI28482.1"/>
    <property type="molecule type" value="Genomic_DNA"/>
</dbReference>
<evidence type="ECO:0000313" key="1">
    <source>
        <dbReference type="EMBL" id="SDI28482.1"/>
    </source>
</evidence>
<dbReference type="STRING" id="504805.SAMN05421505_14228"/>
<dbReference type="GO" id="GO:0016855">
    <property type="term" value="F:racemase and epimerase activity, acting on amino acids and derivatives"/>
    <property type="evidence" value="ECO:0007669"/>
    <property type="project" value="InterPro"/>
</dbReference>
<proteinExistence type="predicted"/>
<dbReference type="AlphaFoldDB" id="A0A1G8JBL8"/>
<dbReference type="Proteomes" id="UP000198923">
    <property type="component" value="Unassembled WGS sequence"/>
</dbReference>
<gene>
    <name evidence="1" type="ORF">SAMN05421505_14228</name>
</gene>
<evidence type="ECO:0000313" key="2">
    <source>
        <dbReference type="Proteomes" id="UP000198923"/>
    </source>
</evidence>
<reference evidence="1 2" key="1">
    <citation type="submission" date="2016-10" db="EMBL/GenBank/DDBJ databases">
        <authorList>
            <person name="de Groot N.N."/>
        </authorList>
    </citation>
    <scope>NUCLEOTIDE SEQUENCE [LARGE SCALE GENOMIC DNA]</scope>
    <source>
        <strain evidence="1 2">CPCC 201354</strain>
    </source>
</reference>
<dbReference type="SUPFAM" id="SSF53681">
    <property type="entry name" value="Aspartate/glutamate racemase"/>
    <property type="match status" value="1"/>
</dbReference>
<dbReference type="Gene3D" id="3.40.50.1860">
    <property type="match status" value="1"/>
</dbReference>
<name>A0A1G8JBL8_9ACTN</name>
<organism evidence="1 2">
    <name type="scientific">Sinosporangium album</name>
    <dbReference type="NCBI Taxonomy" id="504805"/>
    <lineage>
        <taxon>Bacteria</taxon>
        <taxon>Bacillati</taxon>
        <taxon>Actinomycetota</taxon>
        <taxon>Actinomycetes</taxon>
        <taxon>Streptosporangiales</taxon>
        <taxon>Streptosporangiaceae</taxon>
        <taxon>Sinosporangium</taxon>
    </lineage>
</organism>
<dbReference type="RefSeq" id="WP_245691476.1">
    <property type="nucleotide sequence ID" value="NZ_FNCN01000042.1"/>
</dbReference>
<protein>
    <submittedName>
        <fullName evidence="1">Aspartate racemase</fullName>
    </submittedName>
</protein>
<dbReference type="InterPro" id="IPR001920">
    <property type="entry name" value="Asp/Glu_race"/>
</dbReference>
<accession>A0A1G8JBL8</accession>